<evidence type="ECO:0000313" key="2">
    <source>
        <dbReference type="EMBL" id="EET09968.1"/>
    </source>
</evidence>
<dbReference type="Proteomes" id="UP000001812">
    <property type="component" value="Chromosome I"/>
</dbReference>
<feature type="region of interest" description="Disordered" evidence="1">
    <location>
        <begin position="1"/>
        <end position="20"/>
    </location>
</feature>
<organism evidence="2">
    <name type="scientific">Burkholderia pseudomallei 1710a</name>
    <dbReference type="NCBI Taxonomy" id="320371"/>
    <lineage>
        <taxon>Bacteria</taxon>
        <taxon>Pseudomonadati</taxon>
        <taxon>Pseudomonadota</taxon>
        <taxon>Betaproteobacteria</taxon>
        <taxon>Burkholderiales</taxon>
        <taxon>Burkholderiaceae</taxon>
        <taxon>Burkholderia</taxon>
        <taxon>pseudomallei group</taxon>
    </lineage>
</organism>
<accession>A0A0E1W9S7</accession>
<gene>
    <name evidence="2" type="ORF">BURPS1710A_2217</name>
</gene>
<name>A0A0E1W9S7_BURPE</name>
<reference evidence="2" key="1">
    <citation type="submission" date="2009-05" db="EMBL/GenBank/DDBJ databases">
        <authorList>
            <person name="Harkins D.M."/>
            <person name="DeShazer D."/>
            <person name="Woods D.E."/>
            <person name="Brinkac L.M."/>
            <person name="Brown K.A."/>
            <person name="Hung G.C."/>
            <person name="Tuanyok A."/>
            <person name="Zhang B."/>
            <person name="Nierman W.C."/>
        </authorList>
    </citation>
    <scope>NUCLEOTIDE SEQUENCE [LARGE SCALE GENOMIC DNA]</scope>
    <source>
        <strain evidence="2">1710a</strain>
    </source>
</reference>
<dbReference type="AlphaFoldDB" id="A0A0E1W9S7"/>
<proteinExistence type="predicted"/>
<dbReference type="HOGENOM" id="CLU_2714604_0_0_4"/>
<protein>
    <submittedName>
        <fullName evidence="2">Uncharacterized protein</fullName>
    </submittedName>
</protein>
<sequence length="72" mass="8332">MCRTAARNARRAARTTRPEFENARRRLTSVNSVLTILKSARVVYPMPVRLDIVAVMFFMNGEAHDAVSRYYR</sequence>
<evidence type="ECO:0000256" key="1">
    <source>
        <dbReference type="SAM" id="MobiDB-lite"/>
    </source>
</evidence>
<dbReference type="EMBL" id="CM000832">
    <property type="protein sequence ID" value="EET09968.1"/>
    <property type="molecule type" value="Genomic_DNA"/>
</dbReference>